<evidence type="ECO:0000313" key="2">
    <source>
        <dbReference type="EMBL" id="EEQ09293.1"/>
    </source>
</evidence>
<accession>A0ABM9Y6A2</accession>
<keyword evidence="1" id="KW-0812">Transmembrane</keyword>
<keyword evidence="1" id="KW-1133">Transmembrane helix</keyword>
<dbReference type="EMBL" id="AALD02000043">
    <property type="protein sequence ID" value="EEQ09293.1"/>
    <property type="molecule type" value="Genomic_DNA"/>
</dbReference>
<protein>
    <submittedName>
        <fullName evidence="2">Uncharacterized protein</fullName>
    </submittedName>
</protein>
<comment type="caution">
    <text evidence="2">The sequence shown here is derived from an EMBL/GenBank/DDBJ whole genome shotgun (WGS) entry which is preliminary data.</text>
</comment>
<dbReference type="Proteomes" id="UP000003027">
    <property type="component" value="Unassembled WGS sequence"/>
</dbReference>
<gene>
    <name evidence="2" type="ORF">ymoll0001_27040</name>
</gene>
<evidence type="ECO:0000313" key="3">
    <source>
        <dbReference type="Proteomes" id="UP000003027"/>
    </source>
</evidence>
<sequence length="50" mass="5775">MAKRSTQSTGIVLTSARLGYLFNVFIKMMAIVHRKYQMIIWPPHYLAFSG</sequence>
<keyword evidence="1" id="KW-0472">Membrane</keyword>
<evidence type="ECO:0000256" key="1">
    <source>
        <dbReference type="SAM" id="Phobius"/>
    </source>
</evidence>
<name>A0ABM9Y6A2_YERMW</name>
<keyword evidence="3" id="KW-1185">Reference proteome</keyword>
<reference evidence="2" key="1">
    <citation type="submission" date="2008-12" db="EMBL/GenBank/DDBJ databases">
        <title>Annotation of the Yersinia mollaretii ATCC 43969 genome.</title>
        <authorList>
            <person name="Read T.D."/>
            <person name="Akmal A."/>
            <person name="Bishop-Lilly K."/>
            <person name="Chen P.E."/>
            <person name="Cook C."/>
            <person name="Kiley M.P."/>
            <person name="Lentz S."/>
            <person name="Mateczun A."/>
            <person name="Nagarajan N."/>
            <person name="Nolan N."/>
            <person name="Osborne B.I."/>
            <person name="Pop M."/>
            <person name="Sozhamannan S."/>
            <person name="Stewart A.C."/>
            <person name="Sulakvelidze A."/>
            <person name="Thomason B."/>
            <person name="Willner K."/>
            <person name="Zwick M.E."/>
        </authorList>
    </citation>
    <scope>NUCLEOTIDE SEQUENCE [LARGE SCALE GENOMIC DNA]</scope>
    <source>
        <strain evidence="2">ATCC 43969</strain>
    </source>
</reference>
<proteinExistence type="predicted"/>
<feature type="transmembrane region" description="Helical" evidence="1">
    <location>
        <begin position="12"/>
        <end position="32"/>
    </location>
</feature>
<organism evidence="2 3">
    <name type="scientific">Yersinia mollaretii (strain ATCC 43969 / DSM 18520 / CIP 103324 / CNY 7263 / WAIP 204)</name>
    <dbReference type="NCBI Taxonomy" id="349967"/>
    <lineage>
        <taxon>Bacteria</taxon>
        <taxon>Pseudomonadati</taxon>
        <taxon>Pseudomonadota</taxon>
        <taxon>Gammaproteobacteria</taxon>
        <taxon>Enterobacterales</taxon>
        <taxon>Yersiniaceae</taxon>
        <taxon>Yersinia</taxon>
    </lineage>
</organism>